<protein>
    <recommendedName>
        <fullName evidence="4">Secreted protein</fullName>
    </recommendedName>
</protein>
<sequence length="67" mass="7209">MCGSSVSTKKRFRLPLVIALFLLAARSVTAAEPVLPDLLTLCLASLPETTPGQVWSSWSLTPVVVLR</sequence>
<feature type="chain" id="PRO_5045572956" description="Secreted protein" evidence="1">
    <location>
        <begin position="31"/>
        <end position="67"/>
    </location>
</feature>
<feature type="signal peptide" evidence="1">
    <location>
        <begin position="1"/>
        <end position="30"/>
    </location>
</feature>
<evidence type="ECO:0000313" key="2">
    <source>
        <dbReference type="EMBL" id="MFC1457889.1"/>
    </source>
</evidence>
<dbReference type="Proteomes" id="UP001593940">
    <property type="component" value="Unassembled WGS sequence"/>
</dbReference>
<gene>
    <name evidence="2" type="ORF">ACETIH_14430</name>
</gene>
<organism evidence="2 3">
    <name type="scientific">Microvirga arabica</name>
    <dbReference type="NCBI Taxonomy" id="1128671"/>
    <lineage>
        <taxon>Bacteria</taxon>
        <taxon>Pseudomonadati</taxon>
        <taxon>Pseudomonadota</taxon>
        <taxon>Alphaproteobacteria</taxon>
        <taxon>Hyphomicrobiales</taxon>
        <taxon>Methylobacteriaceae</taxon>
        <taxon>Microvirga</taxon>
    </lineage>
</organism>
<dbReference type="EMBL" id="JBHOMY010000035">
    <property type="protein sequence ID" value="MFC1457889.1"/>
    <property type="molecule type" value="Genomic_DNA"/>
</dbReference>
<evidence type="ECO:0000256" key="1">
    <source>
        <dbReference type="SAM" id="SignalP"/>
    </source>
</evidence>
<dbReference type="RefSeq" id="WP_161725236.1">
    <property type="nucleotide sequence ID" value="NZ_JBHOMY010000035.1"/>
</dbReference>
<keyword evidence="1" id="KW-0732">Signal</keyword>
<evidence type="ECO:0000313" key="3">
    <source>
        <dbReference type="Proteomes" id="UP001593940"/>
    </source>
</evidence>
<reference evidence="2 3" key="1">
    <citation type="submission" date="2024-09" db="EMBL/GenBank/DDBJ databases">
        <title>Nodulacao em especies de Leguminosae Basais da Amazonia e Caracterizacao dos Rizobios e Bacterias Associadas aos Nodulos.</title>
        <authorList>
            <person name="Jambeiro I.C.A."/>
            <person name="Lopes I.S."/>
            <person name="Aguiar E.R.G.R."/>
            <person name="Santos A.F.J."/>
            <person name="Dos Santos J.M.F."/>
            <person name="Gross E."/>
        </authorList>
    </citation>
    <scope>NUCLEOTIDE SEQUENCE [LARGE SCALE GENOMIC DNA]</scope>
    <source>
        <strain evidence="2 3">BRUESC1165</strain>
    </source>
</reference>
<keyword evidence="3" id="KW-1185">Reference proteome</keyword>
<proteinExistence type="predicted"/>
<name>A0ABV6Y9E2_9HYPH</name>
<accession>A0ABV6Y9E2</accession>
<evidence type="ECO:0008006" key="4">
    <source>
        <dbReference type="Google" id="ProtNLM"/>
    </source>
</evidence>
<comment type="caution">
    <text evidence="2">The sequence shown here is derived from an EMBL/GenBank/DDBJ whole genome shotgun (WGS) entry which is preliminary data.</text>
</comment>